<dbReference type="Pfam" id="PF21965">
    <property type="entry name" value="SAMP2"/>
    <property type="match status" value="1"/>
</dbReference>
<evidence type="ECO:0000313" key="1">
    <source>
        <dbReference type="EMBL" id="HEH34812.1"/>
    </source>
</evidence>
<sequence>MILKLKFVGFKRKEEILELKEKKRYFEILEELKINPETVVLLRNSTPVPVDDFAEEGEIVVLRVISGG</sequence>
<name>A0A7J2TIG9_ARCFL</name>
<dbReference type="InterPro" id="IPR016155">
    <property type="entry name" value="Mopterin_synth/thiamin_S_b"/>
</dbReference>
<organism evidence="1">
    <name type="scientific">Archaeoglobus fulgidus</name>
    <dbReference type="NCBI Taxonomy" id="2234"/>
    <lineage>
        <taxon>Archaea</taxon>
        <taxon>Methanobacteriati</taxon>
        <taxon>Methanobacteriota</taxon>
        <taxon>Archaeoglobi</taxon>
        <taxon>Archaeoglobales</taxon>
        <taxon>Archaeoglobaceae</taxon>
        <taxon>Archaeoglobus</taxon>
    </lineage>
</organism>
<comment type="caution">
    <text evidence="1">The sequence shown here is derived from an EMBL/GenBank/DDBJ whole genome shotgun (WGS) entry which is preliminary data.</text>
</comment>
<accession>A0A7J2TIG9</accession>
<dbReference type="SUPFAM" id="SSF54285">
    <property type="entry name" value="MoaD/ThiS"/>
    <property type="match status" value="1"/>
</dbReference>
<proteinExistence type="predicted"/>
<dbReference type="InterPro" id="IPR053833">
    <property type="entry name" value="SAMP2"/>
</dbReference>
<reference evidence="1" key="1">
    <citation type="journal article" date="2020" name="mSystems">
        <title>Genome- and Community-Level Interaction Insights into Carbon Utilization and Element Cycling Functions of Hydrothermarchaeota in Hydrothermal Sediment.</title>
        <authorList>
            <person name="Zhou Z."/>
            <person name="Liu Y."/>
            <person name="Xu W."/>
            <person name="Pan J."/>
            <person name="Luo Z.H."/>
            <person name="Li M."/>
        </authorList>
    </citation>
    <scope>NUCLEOTIDE SEQUENCE [LARGE SCALE GENOMIC DNA]</scope>
    <source>
        <strain evidence="1">SpSt-26</strain>
    </source>
</reference>
<gene>
    <name evidence="1" type="ORF">ENP88_01370</name>
</gene>
<protein>
    <submittedName>
        <fullName evidence="1">MoaD/ThiS family protein</fullName>
    </submittedName>
</protein>
<dbReference type="AlphaFoldDB" id="A0A7J2TIG9"/>
<dbReference type="Gene3D" id="3.10.20.30">
    <property type="match status" value="1"/>
</dbReference>
<dbReference type="EMBL" id="DSLA01000023">
    <property type="protein sequence ID" value="HEH34812.1"/>
    <property type="molecule type" value="Genomic_DNA"/>
</dbReference>
<dbReference type="InterPro" id="IPR012675">
    <property type="entry name" value="Beta-grasp_dom_sf"/>
</dbReference>